<dbReference type="EMBL" id="BDIP01004112">
    <property type="protein sequence ID" value="GCA63577.1"/>
    <property type="molecule type" value="Genomic_DNA"/>
</dbReference>
<sequence length="114" mass="13086">MGGDKDKGLHNWHWLDEGDHCVPLEDLDRSTYHYRDINVEWKEGGSWVGYSEGIVHPDVPVGWEVCRIAIKAHTGLYFQWHWNNKGRIMLCTGLARSGKADIKLTIQGPRLDKC</sequence>
<dbReference type="Proteomes" id="UP000265618">
    <property type="component" value="Unassembled WGS sequence"/>
</dbReference>
<name>A0A391NQ09_9EUKA</name>
<keyword evidence="2" id="KW-1185">Reference proteome</keyword>
<gene>
    <name evidence="1" type="ORF">KIPB_010750</name>
</gene>
<accession>A0A391NQ09</accession>
<evidence type="ECO:0000313" key="1">
    <source>
        <dbReference type="EMBL" id="GCA63577.1"/>
    </source>
</evidence>
<organism evidence="1 2">
    <name type="scientific">Kipferlia bialata</name>
    <dbReference type="NCBI Taxonomy" id="797122"/>
    <lineage>
        <taxon>Eukaryota</taxon>
        <taxon>Metamonada</taxon>
        <taxon>Carpediemonas-like organisms</taxon>
        <taxon>Kipferlia</taxon>
    </lineage>
</organism>
<reference evidence="1 2" key="1">
    <citation type="journal article" date="2018" name="PLoS ONE">
        <title>The draft genome of Kipferlia bialata reveals reductive genome evolution in fornicate parasites.</title>
        <authorList>
            <person name="Tanifuji G."/>
            <person name="Takabayashi S."/>
            <person name="Kume K."/>
            <person name="Takagi M."/>
            <person name="Nakayama T."/>
            <person name="Kamikawa R."/>
            <person name="Inagaki Y."/>
            <person name="Hashimoto T."/>
        </authorList>
    </citation>
    <scope>NUCLEOTIDE SEQUENCE [LARGE SCALE GENOMIC DNA]</scope>
    <source>
        <strain evidence="1">NY0173</strain>
    </source>
</reference>
<evidence type="ECO:0000313" key="2">
    <source>
        <dbReference type="Proteomes" id="UP000265618"/>
    </source>
</evidence>
<protein>
    <submittedName>
        <fullName evidence="1">Uncharacterized protein</fullName>
    </submittedName>
</protein>
<proteinExistence type="predicted"/>
<dbReference type="AlphaFoldDB" id="A0A391NQ09"/>
<comment type="caution">
    <text evidence="1">The sequence shown here is derived from an EMBL/GenBank/DDBJ whole genome shotgun (WGS) entry which is preliminary data.</text>
</comment>